<dbReference type="EMBL" id="JAXCLW010000002">
    <property type="protein sequence ID" value="MDY0883263.1"/>
    <property type="molecule type" value="Genomic_DNA"/>
</dbReference>
<dbReference type="SUPFAM" id="SSF53686">
    <property type="entry name" value="Tryptophan synthase beta subunit-like PLP-dependent enzymes"/>
    <property type="match status" value="1"/>
</dbReference>
<reference evidence="14 15" key="1">
    <citation type="journal article" date="2016" name="Antonie Van Leeuwenhoek">
        <title>Dongia soli sp. nov., isolated from soil from Dokdo, Korea.</title>
        <authorList>
            <person name="Kim D.U."/>
            <person name="Lee H."/>
            <person name="Kim H."/>
            <person name="Kim S.G."/>
            <person name="Ka J.O."/>
        </authorList>
    </citation>
    <scope>NUCLEOTIDE SEQUENCE [LARGE SCALE GENOMIC DNA]</scope>
    <source>
        <strain evidence="14 15">D78</strain>
    </source>
</reference>
<evidence type="ECO:0000256" key="10">
    <source>
        <dbReference type="ARBA" id="ARBA00031418"/>
    </source>
</evidence>
<proteinExistence type="inferred from homology"/>
<organism evidence="14 15">
    <name type="scientific">Dongia soli</name>
    <dbReference type="NCBI Taxonomy" id="600628"/>
    <lineage>
        <taxon>Bacteria</taxon>
        <taxon>Pseudomonadati</taxon>
        <taxon>Pseudomonadota</taxon>
        <taxon>Alphaproteobacteria</taxon>
        <taxon>Rhodospirillales</taxon>
        <taxon>Dongiaceae</taxon>
        <taxon>Dongia</taxon>
    </lineage>
</organism>
<dbReference type="SUPFAM" id="SSF55021">
    <property type="entry name" value="ACT-like"/>
    <property type="match status" value="1"/>
</dbReference>
<keyword evidence="6" id="KW-0028">Amino-acid biosynthesis</keyword>
<dbReference type="NCBIfam" id="NF005600">
    <property type="entry name" value="PRK07334.1"/>
    <property type="match status" value="1"/>
</dbReference>
<dbReference type="Gene3D" id="3.40.50.1100">
    <property type="match status" value="2"/>
</dbReference>
<dbReference type="Proteomes" id="UP001279642">
    <property type="component" value="Unassembled WGS sequence"/>
</dbReference>
<dbReference type="InterPro" id="IPR045865">
    <property type="entry name" value="ACT-like_dom_sf"/>
</dbReference>
<evidence type="ECO:0000256" key="9">
    <source>
        <dbReference type="ARBA" id="ARBA00025594"/>
    </source>
</evidence>
<dbReference type="GO" id="GO:0004794">
    <property type="term" value="F:threonine deaminase activity"/>
    <property type="evidence" value="ECO:0007669"/>
    <property type="project" value="UniProtKB-EC"/>
</dbReference>
<dbReference type="PROSITE" id="PS00165">
    <property type="entry name" value="DEHYDRATASE_SER_THR"/>
    <property type="match status" value="1"/>
</dbReference>
<dbReference type="EC" id="4.3.1.17" evidence="4"/>
<comment type="caution">
    <text evidence="14">The sequence shown here is derived from an EMBL/GenBank/DDBJ whole genome shotgun (WGS) entry which is preliminary data.</text>
</comment>
<comment type="pathway">
    <text evidence="2">Amino-acid biosynthesis; L-isoleucine biosynthesis; 2-oxobutanoate from L-threonine: step 1/1.</text>
</comment>
<dbReference type="PANTHER" id="PTHR48078">
    <property type="entry name" value="THREONINE DEHYDRATASE, MITOCHONDRIAL-RELATED"/>
    <property type="match status" value="1"/>
</dbReference>
<keyword evidence="8 14" id="KW-0456">Lyase</keyword>
<keyword evidence="6" id="KW-0412">Isoleucine biosynthesis</keyword>
<evidence type="ECO:0000256" key="11">
    <source>
        <dbReference type="ARBA" id="ARBA00049406"/>
    </source>
</evidence>
<evidence type="ECO:0000256" key="12">
    <source>
        <dbReference type="SAM" id="MobiDB-lite"/>
    </source>
</evidence>
<evidence type="ECO:0000256" key="4">
    <source>
        <dbReference type="ARBA" id="ARBA00012093"/>
    </source>
</evidence>
<protein>
    <recommendedName>
        <fullName evidence="10">L-serine dehydratase</fullName>
        <ecNumber evidence="4">4.3.1.17</ecNumber>
        <ecNumber evidence="5">4.3.1.19</ecNumber>
    </recommendedName>
</protein>
<gene>
    <name evidence="14" type="ORF">SMD27_10440</name>
</gene>
<comment type="function">
    <text evidence="9">Catalyzes the anaerobic formation of alpha-ketobutyrate and ammonia from threonine in a two-step reaction. The first step involved a dehydration of threonine and a production of enamine intermediates (aminocrotonate), which tautomerizes to its imine form (iminobutyrate). Both intermediates are unstable and short-lived. The second step is the nonenzymatic hydrolysis of the enamine/imine intermediates to form 2-ketobutyrate and free ammonia. In the low water environment of the cell, the second step is accelerated by RidA. TdcB also dehydrates serine to yield pyruvate via analogous enamine/imine intermediates.</text>
</comment>
<feature type="domain" description="ACT" evidence="13">
    <location>
        <begin position="350"/>
        <end position="426"/>
    </location>
</feature>
<dbReference type="InterPro" id="IPR001926">
    <property type="entry name" value="TrpB-like_PALP"/>
</dbReference>
<dbReference type="EC" id="4.3.1.19" evidence="5"/>
<evidence type="ECO:0000256" key="6">
    <source>
        <dbReference type="ARBA" id="ARBA00022624"/>
    </source>
</evidence>
<dbReference type="CDD" id="cd04886">
    <property type="entry name" value="ACT_ThrD-II-like"/>
    <property type="match status" value="1"/>
</dbReference>
<dbReference type="InterPro" id="IPR050147">
    <property type="entry name" value="Ser/Thr_Dehydratase"/>
</dbReference>
<dbReference type="PROSITE" id="PS51671">
    <property type="entry name" value="ACT"/>
    <property type="match status" value="1"/>
</dbReference>
<dbReference type="CDD" id="cd01562">
    <property type="entry name" value="Thr-dehyd"/>
    <property type="match status" value="1"/>
</dbReference>
<feature type="region of interest" description="Disordered" evidence="12">
    <location>
        <begin position="1"/>
        <end position="25"/>
    </location>
</feature>
<dbReference type="Pfam" id="PF00291">
    <property type="entry name" value="PALP"/>
    <property type="match status" value="1"/>
</dbReference>
<evidence type="ECO:0000313" key="14">
    <source>
        <dbReference type="EMBL" id="MDY0883263.1"/>
    </source>
</evidence>
<dbReference type="NCBIfam" id="TIGR01127">
    <property type="entry name" value="ilvA_1Cterm"/>
    <property type="match status" value="1"/>
</dbReference>
<keyword evidence="6" id="KW-0100">Branched-chain amino acid biosynthesis</keyword>
<name>A0ABU5ECV2_9PROT</name>
<dbReference type="InterPro" id="IPR002912">
    <property type="entry name" value="ACT_dom"/>
</dbReference>
<comment type="cofactor">
    <cofactor evidence="1">
        <name>pyridoxal 5'-phosphate</name>
        <dbReference type="ChEBI" id="CHEBI:597326"/>
    </cofactor>
</comment>
<dbReference type="RefSeq" id="WP_320508303.1">
    <property type="nucleotide sequence ID" value="NZ_JAXCLW010000002.1"/>
</dbReference>
<comment type="similarity">
    <text evidence="3">Belongs to the serine/threonine dehydratase family.</text>
</comment>
<evidence type="ECO:0000256" key="7">
    <source>
        <dbReference type="ARBA" id="ARBA00022898"/>
    </source>
</evidence>
<dbReference type="InterPro" id="IPR005789">
    <property type="entry name" value="Thr_deHydtase_catblc"/>
</dbReference>
<evidence type="ECO:0000256" key="3">
    <source>
        <dbReference type="ARBA" id="ARBA00010869"/>
    </source>
</evidence>
<evidence type="ECO:0000256" key="1">
    <source>
        <dbReference type="ARBA" id="ARBA00001933"/>
    </source>
</evidence>
<evidence type="ECO:0000256" key="5">
    <source>
        <dbReference type="ARBA" id="ARBA00012096"/>
    </source>
</evidence>
<sequence>MMTVPSTDPASATSAATSQTPAQHVPDLADIREAAKTIAGEVVLTPCVQAPRLAAQLSVADLYLKLENQQFTGSFKDRGALNKLKSLTPEEAKRGVIAMSAGNHAQGVAYHAQRLGIPATIVMPEGTPFTKIERTASFGPRVILQGEGIDAAATYAREVAAQENLVFVHPYDDPYIVAGQGTAGLEILEQAGDLDCLIIPIGGGGLISGIATAVKALKPEIEIYGVESALYPSMHHAVNGLAPANGGQTIAEGIAVKSPGALTRSIVERLVKDVLLVDEIALERAVHMLVETQRIVAEGAGAAGLAALIAYPELFQGRKVGLVICGGNIDARVLAQVMMRGLVREGRIATLRIEIADQPGVLASVAKLIGSTGANIIEVHHQRMFFDLPVKRADIDVSLETRNPAHVDDIIARLKEAGFLTRRLSSHSTEG</sequence>
<dbReference type="PANTHER" id="PTHR48078:SF6">
    <property type="entry name" value="L-THREONINE DEHYDRATASE CATABOLIC TDCB"/>
    <property type="match status" value="1"/>
</dbReference>
<evidence type="ECO:0000259" key="13">
    <source>
        <dbReference type="PROSITE" id="PS51671"/>
    </source>
</evidence>
<accession>A0ABU5ECV2</accession>
<keyword evidence="7" id="KW-0663">Pyridoxal phosphate</keyword>
<evidence type="ECO:0000256" key="2">
    <source>
        <dbReference type="ARBA" id="ARBA00004810"/>
    </source>
</evidence>
<dbReference type="Gene3D" id="3.30.70.260">
    <property type="match status" value="1"/>
</dbReference>
<feature type="compositionally biased region" description="Low complexity" evidence="12">
    <location>
        <begin position="1"/>
        <end position="22"/>
    </location>
</feature>
<evidence type="ECO:0000256" key="8">
    <source>
        <dbReference type="ARBA" id="ARBA00023239"/>
    </source>
</evidence>
<comment type="catalytic activity">
    <reaction evidence="11">
        <text>L-serine = pyruvate + NH4(+)</text>
        <dbReference type="Rhea" id="RHEA:19169"/>
        <dbReference type="ChEBI" id="CHEBI:15361"/>
        <dbReference type="ChEBI" id="CHEBI:28938"/>
        <dbReference type="ChEBI" id="CHEBI:33384"/>
        <dbReference type="EC" id="4.3.1.17"/>
    </reaction>
</comment>
<dbReference type="Pfam" id="PF13291">
    <property type="entry name" value="ACT_4"/>
    <property type="match status" value="1"/>
</dbReference>
<dbReference type="InterPro" id="IPR036052">
    <property type="entry name" value="TrpB-like_PALP_sf"/>
</dbReference>
<dbReference type="InterPro" id="IPR000634">
    <property type="entry name" value="Ser/Thr_deHydtase_PyrdxlP-BS"/>
</dbReference>
<keyword evidence="15" id="KW-1185">Reference proteome</keyword>
<dbReference type="InterPro" id="IPR044561">
    <property type="entry name" value="ACT_ThrD-II-like"/>
</dbReference>
<evidence type="ECO:0000313" key="15">
    <source>
        <dbReference type="Proteomes" id="UP001279642"/>
    </source>
</evidence>